<dbReference type="InterPro" id="IPR006597">
    <property type="entry name" value="Sel1-like"/>
</dbReference>
<dbReference type="SUPFAM" id="SSF81901">
    <property type="entry name" value="HCP-like"/>
    <property type="match status" value="1"/>
</dbReference>
<evidence type="ECO:0000256" key="1">
    <source>
        <dbReference type="SAM" id="SignalP"/>
    </source>
</evidence>
<evidence type="ECO:0000259" key="2">
    <source>
        <dbReference type="PROSITE" id="PS51724"/>
    </source>
</evidence>
<dbReference type="PANTHER" id="PTHR45011:SF1">
    <property type="entry name" value="DAP3-BINDING CELL DEATH ENHANCER 1"/>
    <property type="match status" value="1"/>
</dbReference>
<feature type="signal peptide" evidence="1">
    <location>
        <begin position="1"/>
        <end position="22"/>
    </location>
</feature>
<reference evidence="3 4" key="1">
    <citation type="submission" date="2022-10" db="EMBL/GenBank/DDBJ databases">
        <title>Erythrobacter sp. sf7 Genome sequencing.</title>
        <authorList>
            <person name="Park S."/>
        </authorList>
    </citation>
    <scope>NUCLEOTIDE SEQUENCE [LARGE SCALE GENOMIC DNA]</scope>
    <source>
        <strain evidence="4">sf7</strain>
    </source>
</reference>
<feature type="chain" id="PRO_5047334100" evidence="1">
    <location>
        <begin position="23"/>
        <end position="331"/>
    </location>
</feature>
<evidence type="ECO:0000313" key="3">
    <source>
        <dbReference type="EMBL" id="MDC8754378.1"/>
    </source>
</evidence>
<dbReference type="Pfam" id="PF05036">
    <property type="entry name" value="SPOR"/>
    <property type="match status" value="1"/>
</dbReference>
<dbReference type="InterPro" id="IPR011990">
    <property type="entry name" value="TPR-like_helical_dom_sf"/>
</dbReference>
<dbReference type="InterPro" id="IPR007730">
    <property type="entry name" value="SPOR-like_dom"/>
</dbReference>
<organism evidence="3 4">
    <name type="scientific">Erythrobacter fulvus</name>
    <dbReference type="NCBI Taxonomy" id="2987523"/>
    <lineage>
        <taxon>Bacteria</taxon>
        <taxon>Pseudomonadati</taxon>
        <taxon>Pseudomonadota</taxon>
        <taxon>Alphaproteobacteria</taxon>
        <taxon>Sphingomonadales</taxon>
        <taxon>Erythrobacteraceae</taxon>
        <taxon>Erythrobacter/Porphyrobacter group</taxon>
        <taxon>Erythrobacter</taxon>
    </lineage>
</organism>
<gene>
    <name evidence="3" type="ORF">OIK40_06940</name>
</gene>
<keyword evidence="4" id="KW-1185">Reference proteome</keyword>
<sequence length="331" mass="34329">MAGTKAAAGAALLALAAGPVLADVKAGVDAWTEGDFVRAVAEWQGPAAEGDADALFNLAQAYRLGRGVEADSARARQLYDEASRRGHVKAADNYGLMLFQEGEQEKAMPLIRAAADRGDPRAQYVLGLSHFNADYAPRDWVRAYALMTLAQGQGLPQAGDALAQMDVYVPLVQRQQAQSLARKLESEAQAARSAELAAAELGAGQPAPATVASQPAVFTAPAPSPAPARVAVAQAPAAAAVPAPAERASRPLRVGGKWRVQLGAFGVAGNADRLWKQLSENPVLAGTEKTLLTSGRLTRLLATGFASEADAARACASLKRQGQACLVMGQG</sequence>
<dbReference type="PANTHER" id="PTHR45011">
    <property type="entry name" value="DAP3-BINDING CELL DEATH ENHANCER 1"/>
    <property type="match status" value="1"/>
</dbReference>
<dbReference type="RefSeq" id="WP_273677298.1">
    <property type="nucleotide sequence ID" value="NZ_JAQQXQ010000004.1"/>
</dbReference>
<dbReference type="EMBL" id="JAQQXQ010000004">
    <property type="protein sequence ID" value="MDC8754378.1"/>
    <property type="molecule type" value="Genomic_DNA"/>
</dbReference>
<keyword evidence="1" id="KW-0732">Signal</keyword>
<dbReference type="SUPFAM" id="SSF110997">
    <property type="entry name" value="Sporulation related repeat"/>
    <property type="match status" value="1"/>
</dbReference>
<dbReference type="SMART" id="SM00671">
    <property type="entry name" value="SEL1"/>
    <property type="match status" value="3"/>
</dbReference>
<dbReference type="InterPro" id="IPR052748">
    <property type="entry name" value="ISR_Activator"/>
</dbReference>
<dbReference type="Proteomes" id="UP001216558">
    <property type="component" value="Unassembled WGS sequence"/>
</dbReference>
<dbReference type="Gene3D" id="3.30.70.1070">
    <property type="entry name" value="Sporulation related repeat"/>
    <property type="match status" value="1"/>
</dbReference>
<proteinExistence type="predicted"/>
<dbReference type="Gene3D" id="1.25.40.10">
    <property type="entry name" value="Tetratricopeptide repeat domain"/>
    <property type="match status" value="1"/>
</dbReference>
<name>A0ABT5JQG9_9SPHN</name>
<protein>
    <submittedName>
        <fullName evidence="3">SPOR domain-containing protein</fullName>
    </submittedName>
</protein>
<dbReference type="PROSITE" id="PS51724">
    <property type="entry name" value="SPOR"/>
    <property type="match status" value="1"/>
</dbReference>
<comment type="caution">
    <text evidence="3">The sequence shown here is derived from an EMBL/GenBank/DDBJ whole genome shotgun (WGS) entry which is preliminary data.</text>
</comment>
<feature type="domain" description="SPOR" evidence="2">
    <location>
        <begin position="252"/>
        <end position="331"/>
    </location>
</feature>
<accession>A0ABT5JQG9</accession>
<evidence type="ECO:0000313" key="4">
    <source>
        <dbReference type="Proteomes" id="UP001216558"/>
    </source>
</evidence>
<dbReference type="InterPro" id="IPR036680">
    <property type="entry name" value="SPOR-like_sf"/>
</dbReference>